<dbReference type="GeneID" id="19270315"/>
<keyword evidence="1" id="KW-0808">Transferase</keyword>
<dbReference type="KEGG" id="pfy:PFICI_05302"/>
<sequence length="134" mass="15451">MEIREIAAADTHDLRHRILWPDRPLDYVKLEEDETGRHFGTFMDGRIVSVISLFQKADDARFRKFATDSSWQGKGIGSALLQYTIEEARKTGARVIWCDARSSALPFYQRFGMEAEGEVFYKGGLPYLVMRRTL</sequence>
<gene>
    <name evidence="4" type="ORF">PFICI_05302</name>
</gene>
<dbReference type="InterPro" id="IPR000182">
    <property type="entry name" value="GNAT_dom"/>
</dbReference>
<evidence type="ECO:0000313" key="5">
    <source>
        <dbReference type="Proteomes" id="UP000030651"/>
    </source>
</evidence>
<evidence type="ECO:0000256" key="1">
    <source>
        <dbReference type="ARBA" id="ARBA00022679"/>
    </source>
</evidence>
<dbReference type="AlphaFoldDB" id="W3XDZ3"/>
<reference evidence="5" key="1">
    <citation type="journal article" date="2015" name="BMC Genomics">
        <title>Genomic and transcriptomic analysis of the endophytic fungus Pestalotiopsis fici reveals its lifestyle and high potential for synthesis of natural products.</title>
        <authorList>
            <person name="Wang X."/>
            <person name="Zhang X."/>
            <person name="Liu L."/>
            <person name="Xiang M."/>
            <person name="Wang W."/>
            <person name="Sun X."/>
            <person name="Che Y."/>
            <person name="Guo L."/>
            <person name="Liu G."/>
            <person name="Guo L."/>
            <person name="Wang C."/>
            <person name="Yin W.B."/>
            <person name="Stadler M."/>
            <person name="Zhang X."/>
            <person name="Liu X."/>
        </authorList>
    </citation>
    <scope>NUCLEOTIDE SEQUENCE [LARGE SCALE GENOMIC DNA]</scope>
    <source>
        <strain evidence="5">W106-1 / CGMCC3.15140</strain>
    </source>
</reference>
<dbReference type="InParanoid" id="W3XDZ3"/>
<keyword evidence="5" id="KW-1185">Reference proteome</keyword>
<protein>
    <recommendedName>
        <fullName evidence="3">N-acetyltransferase domain-containing protein</fullName>
    </recommendedName>
</protein>
<dbReference type="CDD" id="cd04301">
    <property type="entry name" value="NAT_SF"/>
    <property type="match status" value="1"/>
</dbReference>
<dbReference type="eggNOG" id="ENOG502S9N7">
    <property type="taxonomic scope" value="Eukaryota"/>
</dbReference>
<dbReference type="InterPro" id="IPR050680">
    <property type="entry name" value="YpeA/RimI_acetyltransf"/>
</dbReference>
<dbReference type="InterPro" id="IPR016181">
    <property type="entry name" value="Acyl_CoA_acyltransferase"/>
</dbReference>
<dbReference type="PANTHER" id="PTHR43420">
    <property type="entry name" value="ACETYLTRANSFERASE"/>
    <property type="match status" value="1"/>
</dbReference>
<feature type="domain" description="N-acetyltransferase" evidence="3">
    <location>
        <begin position="1"/>
        <end position="134"/>
    </location>
</feature>
<evidence type="ECO:0000256" key="2">
    <source>
        <dbReference type="ARBA" id="ARBA00023315"/>
    </source>
</evidence>
<dbReference type="Gene3D" id="3.40.630.30">
    <property type="match status" value="1"/>
</dbReference>
<dbReference type="OMA" id="WCDARES"/>
<evidence type="ECO:0000259" key="3">
    <source>
        <dbReference type="PROSITE" id="PS51186"/>
    </source>
</evidence>
<dbReference type="HOGENOM" id="CLU_056607_4_0_1"/>
<proteinExistence type="predicted"/>
<dbReference type="EMBL" id="KI912111">
    <property type="protein sequence ID" value="ETS83426.1"/>
    <property type="molecule type" value="Genomic_DNA"/>
</dbReference>
<evidence type="ECO:0000313" key="4">
    <source>
        <dbReference type="EMBL" id="ETS83426.1"/>
    </source>
</evidence>
<dbReference type="SUPFAM" id="SSF55729">
    <property type="entry name" value="Acyl-CoA N-acyltransferases (Nat)"/>
    <property type="match status" value="1"/>
</dbReference>
<dbReference type="PROSITE" id="PS51186">
    <property type="entry name" value="GNAT"/>
    <property type="match status" value="1"/>
</dbReference>
<keyword evidence="2" id="KW-0012">Acyltransferase</keyword>
<name>W3XDZ3_PESFW</name>
<dbReference type="Proteomes" id="UP000030651">
    <property type="component" value="Unassembled WGS sequence"/>
</dbReference>
<accession>W3XDZ3</accession>
<dbReference type="Pfam" id="PF13673">
    <property type="entry name" value="Acetyltransf_10"/>
    <property type="match status" value="1"/>
</dbReference>
<organism evidence="4 5">
    <name type="scientific">Pestalotiopsis fici (strain W106-1 / CGMCC3.15140)</name>
    <dbReference type="NCBI Taxonomy" id="1229662"/>
    <lineage>
        <taxon>Eukaryota</taxon>
        <taxon>Fungi</taxon>
        <taxon>Dikarya</taxon>
        <taxon>Ascomycota</taxon>
        <taxon>Pezizomycotina</taxon>
        <taxon>Sordariomycetes</taxon>
        <taxon>Xylariomycetidae</taxon>
        <taxon>Amphisphaeriales</taxon>
        <taxon>Sporocadaceae</taxon>
        <taxon>Pestalotiopsis</taxon>
    </lineage>
</organism>
<dbReference type="RefSeq" id="XP_007832074.1">
    <property type="nucleotide sequence ID" value="XM_007833883.1"/>
</dbReference>
<dbReference type="GO" id="GO:0016747">
    <property type="term" value="F:acyltransferase activity, transferring groups other than amino-acyl groups"/>
    <property type="evidence" value="ECO:0007669"/>
    <property type="project" value="InterPro"/>
</dbReference>
<dbReference type="OrthoDB" id="410198at2759"/>